<protein>
    <submittedName>
        <fullName evidence="1">2-amino-3-carboxymuconate-6-semialdehyde decarboxylase</fullName>
    </submittedName>
</protein>
<name>A0ACB5RTA6_9PEZI</name>
<keyword evidence="2" id="KW-1185">Reference proteome</keyword>
<evidence type="ECO:0000313" key="1">
    <source>
        <dbReference type="EMBL" id="GME23741.1"/>
    </source>
</evidence>
<reference evidence="1" key="1">
    <citation type="submission" date="2024-09" db="EMBL/GenBank/DDBJ databases">
        <title>Draft Genome Sequences of Neofusicoccum parvum.</title>
        <authorList>
            <person name="Ashida A."/>
            <person name="Camagna M."/>
            <person name="Tanaka A."/>
            <person name="Takemoto D."/>
        </authorList>
    </citation>
    <scope>NUCLEOTIDE SEQUENCE</scope>
    <source>
        <strain evidence="1">PPO83</strain>
    </source>
</reference>
<gene>
    <name evidence="1" type="primary">g8282</name>
    <name evidence="1" type="ORF">NpPPO83_00008282</name>
</gene>
<dbReference type="Proteomes" id="UP001165186">
    <property type="component" value="Unassembled WGS sequence"/>
</dbReference>
<evidence type="ECO:0000313" key="2">
    <source>
        <dbReference type="Proteomes" id="UP001165186"/>
    </source>
</evidence>
<accession>A0ACB5RTA6</accession>
<dbReference type="EMBL" id="BSXG01000008">
    <property type="protein sequence ID" value="GME23741.1"/>
    <property type="molecule type" value="Genomic_DNA"/>
</dbReference>
<sequence length="354" mass="39186">MVLLLTPLLVLLQSSIVKSRAFPRQNDVPYYTLEEHWVSPALQTILTQNSVIGALGLGQKVELLTEVGPERLASMDANNIQIQIISHVPAPPALYLPNLTLLANDQLASRVITYPDRFRGFCILPMGLPSEAAAELQRCIQTHGFVGALVDSHLPDGQSYDSSAYDELWAMAVTLKAPIYLHPTTPDPSEVFSAGSGLYAPAEEGEYSGHDAASLGTSAWGWHERTGLSFIKLYLGGVFDRFPDLQIVLGHMGEMVPYFLARTDRILSSNRTVTFKEVYNRNVYVTTSGMFSLDPMTTLLRVTDKRRIMYSVDWPLELNENGSAFMASLRSSGLVSENEFENIAFRNAQRLLGI</sequence>
<organism evidence="1 2">
    <name type="scientific">Neofusicoccum parvum</name>
    <dbReference type="NCBI Taxonomy" id="310453"/>
    <lineage>
        <taxon>Eukaryota</taxon>
        <taxon>Fungi</taxon>
        <taxon>Dikarya</taxon>
        <taxon>Ascomycota</taxon>
        <taxon>Pezizomycotina</taxon>
        <taxon>Dothideomycetes</taxon>
        <taxon>Dothideomycetes incertae sedis</taxon>
        <taxon>Botryosphaeriales</taxon>
        <taxon>Botryosphaeriaceae</taxon>
        <taxon>Neofusicoccum</taxon>
    </lineage>
</organism>
<proteinExistence type="predicted"/>
<comment type="caution">
    <text evidence="1">The sequence shown here is derived from an EMBL/GenBank/DDBJ whole genome shotgun (WGS) entry which is preliminary data.</text>
</comment>